<dbReference type="EMBL" id="KC977571">
    <property type="protein sequence ID" value="AGO85451.1"/>
    <property type="molecule type" value="Genomic_DNA"/>
</dbReference>
<organism evidence="2 3">
    <name type="scientific">Pandoravirus salinus</name>
    <dbReference type="NCBI Taxonomy" id="1349410"/>
    <lineage>
        <taxon>Viruses</taxon>
        <taxon>Pandoravirus</taxon>
    </lineage>
</organism>
<accession>S4W0Y1</accession>
<evidence type="ECO:0000313" key="3">
    <source>
        <dbReference type="Proteomes" id="UP000204584"/>
    </source>
</evidence>
<gene>
    <name evidence="2" type="ORF">psal_cds_1174</name>
</gene>
<dbReference type="RefSeq" id="YP_008438529.1">
    <property type="nucleotide sequence ID" value="NC_022098.1"/>
</dbReference>
<dbReference type="GeneID" id="16607238"/>
<protein>
    <submittedName>
        <fullName evidence="2">Uncharacterized protein</fullName>
    </submittedName>
</protein>
<evidence type="ECO:0000256" key="1">
    <source>
        <dbReference type="SAM" id="MobiDB-lite"/>
    </source>
</evidence>
<dbReference type="Proteomes" id="UP000204584">
    <property type="component" value="Segment"/>
</dbReference>
<keyword evidence="3" id="KW-1185">Reference proteome</keyword>
<dbReference type="KEGG" id="vg:16607238"/>
<feature type="compositionally biased region" description="Gly residues" evidence="1">
    <location>
        <begin position="163"/>
        <end position="184"/>
    </location>
</feature>
<feature type="region of interest" description="Disordered" evidence="1">
    <location>
        <begin position="1"/>
        <end position="25"/>
    </location>
</feature>
<sequence length="284" mass="29136">MFPSNGIHALPVPQPFGAPQGRREPGTRCAVGHHYDVHRRCVPNAPACRDNGDGTTTCCTTTANVPPENGGGDGAQRTHTLPVPPTVGATWGALGATAPNHPQCARPGWVYDMRMGDCVRPGSVRCYGEPASGQQCCAPTAGNSYRCCDQTLGGAPRCSDLPMGGGGGDNPGTGQDGGGGGNGGDPDPEAPGGYGARPMLGSSAVYGATAPGGFDTLAGFSCKPTYSGASGTLVLTCEPYRGPNGDMPIYPPHNSTADCYRPLPDPHDPFSSREYALRCNFLAR</sequence>
<feature type="region of interest" description="Disordered" evidence="1">
    <location>
        <begin position="160"/>
        <end position="197"/>
    </location>
</feature>
<reference evidence="2 3" key="1">
    <citation type="journal article" date="2013" name="Science">
        <title>Pandoraviruses: amoeba viruses with genomes up to 2.5 Mb reaching that of parasitic eukaryotes.</title>
        <authorList>
            <person name="Philippe N."/>
            <person name="Legendre M."/>
            <person name="Doutre G."/>
            <person name="Coute Y."/>
            <person name="Poirot O."/>
            <person name="Lescot M."/>
            <person name="Arslan D."/>
            <person name="Seltzer V."/>
            <person name="Bertaux L."/>
            <person name="Bruley C."/>
            <person name="Garin J."/>
            <person name="Claverie J.M."/>
            <person name="Abergel C."/>
        </authorList>
    </citation>
    <scope>NUCLEOTIDE SEQUENCE [LARGE SCALE GENOMIC DNA]</scope>
</reference>
<proteinExistence type="predicted"/>
<evidence type="ECO:0000313" key="2">
    <source>
        <dbReference type="EMBL" id="AGO85451.1"/>
    </source>
</evidence>
<name>S4W0Y1_9VIRU</name>